<dbReference type="Proteomes" id="UP001189429">
    <property type="component" value="Unassembled WGS sequence"/>
</dbReference>
<sequence length="216" mass="22984">MACTLLALGNHEIANGDESWTEYLEGSSCVVTYTEAVYFTVLSITSVGYGDQMVTTVEKALNSLFLLLAQLFTAKVCADLTWLTSTRNYWEAHNQAKQAQTWTALQKMAVPPVLARPGMRTAERLPGAGWVRESDGAARGAVEVANVAPRGGDSNISATSRVSPCITAHCGCRKNEEWLTWCCHCKKPLVLVQATGGASASVRSASGSRGATLGPG</sequence>
<protein>
    <recommendedName>
        <fullName evidence="1">Potassium channel domain-containing protein</fullName>
    </recommendedName>
</protein>
<reference evidence="2" key="1">
    <citation type="submission" date="2023-10" db="EMBL/GenBank/DDBJ databases">
        <authorList>
            <person name="Chen Y."/>
            <person name="Shah S."/>
            <person name="Dougan E. K."/>
            <person name="Thang M."/>
            <person name="Chan C."/>
        </authorList>
    </citation>
    <scope>NUCLEOTIDE SEQUENCE [LARGE SCALE GENOMIC DNA]</scope>
</reference>
<dbReference type="Pfam" id="PF07885">
    <property type="entry name" value="Ion_trans_2"/>
    <property type="match status" value="1"/>
</dbReference>
<keyword evidence="3" id="KW-1185">Reference proteome</keyword>
<accession>A0ABN9TFI7</accession>
<dbReference type="SUPFAM" id="SSF81324">
    <property type="entry name" value="Voltage-gated potassium channels"/>
    <property type="match status" value="1"/>
</dbReference>
<feature type="domain" description="Potassium channel" evidence="1">
    <location>
        <begin position="30"/>
        <end position="77"/>
    </location>
</feature>
<name>A0ABN9TFI7_9DINO</name>
<proteinExistence type="predicted"/>
<dbReference type="InterPro" id="IPR013099">
    <property type="entry name" value="K_chnl_dom"/>
</dbReference>
<comment type="caution">
    <text evidence="2">The sequence shown here is derived from an EMBL/GenBank/DDBJ whole genome shotgun (WGS) entry which is preliminary data.</text>
</comment>
<organism evidence="2 3">
    <name type="scientific">Prorocentrum cordatum</name>
    <dbReference type="NCBI Taxonomy" id="2364126"/>
    <lineage>
        <taxon>Eukaryota</taxon>
        <taxon>Sar</taxon>
        <taxon>Alveolata</taxon>
        <taxon>Dinophyceae</taxon>
        <taxon>Prorocentrales</taxon>
        <taxon>Prorocentraceae</taxon>
        <taxon>Prorocentrum</taxon>
    </lineage>
</organism>
<evidence type="ECO:0000259" key="1">
    <source>
        <dbReference type="Pfam" id="PF07885"/>
    </source>
</evidence>
<evidence type="ECO:0000313" key="2">
    <source>
        <dbReference type="EMBL" id="CAK0844549.1"/>
    </source>
</evidence>
<dbReference type="Gene3D" id="1.10.287.70">
    <property type="match status" value="1"/>
</dbReference>
<evidence type="ECO:0000313" key="3">
    <source>
        <dbReference type="Proteomes" id="UP001189429"/>
    </source>
</evidence>
<gene>
    <name evidence="2" type="ORF">PCOR1329_LOCUS38625</name>
</gene>
<dbReference type="EMBL" id="CAUYUJ010014673">
    <property type="protein sequence ID" value="CAK0844549.1"/>
    <property type="molecule type" value="Genomic_DNA"/>
</dbReference>